<proteinExistence type="predicted"/>
<reference evidence="3 4" key="1">
    <citation type="submission" date="2022-05" db="EMBL/GenBank/DDBJ databases">
        <authorList>
            <consortium name="Genoscope - CEA"/>
            <person name="William W."/>
        </authorList>
    </citation>
    <scope>NUCLEOTIDE SEQUENCE [LARGE SCALE GENOMIC DNA]</scope>
</reference>
<accession>A0AAU9XVH6</accession>
<sequence length="1183" mass="133809">MNCSFGSEGSVCGPFGANSTILLLVKCEEDMTSHLISLGVSSKRGRRSIPTLSESNLILNRAGLFGPGLQRTGEMKICPKHRRELTVDWAGRKSSTCSYPSHRGPRKHMKNVRRINISISEEVFARYQISVPIGSAICASCRTTHYKARNVLYQDAASDKHEETSPEEMPSLNGAQLDTVHCEASSTMIGETQSLSSQSFQGTDNILSDPEGETDTMSSQSSQSTLPEKEISIWLDEKEEQHAKRQTLNDTVSTLTDGRVSPLLSTLNTEWDDISSTQQKYYTRKAREIFAATLSVVSPGQEEALWESLRREPMLENEGTVAKKRKYFDVKSDLIDALIEAHNQAQSWQTKRQILSLFANDFSRLELQKMIPGLSKWRIDQARNHATETGKGQPILEKPIYRARIENAKVEHFLDYISRPELLQDVAFGTKTLKLDSGERVIIPAVVRTLIPSRIIQQYICYCKQEQFQPTSERSLYRILGVCSASMQKSLQGLDNVTAEGTEAIDNLTKTIETLVENGAEEGWGKTTESKVKEVKRYFKTDFKAHTSREEHCTDHCTTYSLSDPKNTEFKGECKHKHDVECERCESLEEVLKDVKDKINNIDIDEEQRNRIYFDYNQHEAAIKAWKAHLVRTVLQAEAKQAALDKLDDETCLIIVDWAMKFLPLKYRETMCEFFGKRGLSWHISAVVTKKDSRIEVECFVHIFNFCTQNNYAVASIFEHLFQTIKAEYQSISKAFVRSDNAGCYHNGPLLLCLHEVAKNAGVNLIRYDFSEPQAGKDICDRKTAPMKAHIRRFVNENNDVTTAEEMKKALESNGGLRGCRVAFVEIDPSKDLHEANKIPDISLLYNFKFEDSGIRVWKAYNIGEGKLLKYKNLQIQPQDIASLVVKQPFGPRQKECGVIGERVASQSEIFSCSESTCVLTFKSEREAQAHMDSGKHVKELESVSLYDTIRLRWAERVTGISNVAQEVSAVFAHEESASSKTKASSMGWALKATQKRPRLGEKVKAYLIEKFEAGERSGTKADPLSVSREMKFKRDDKGELVFQPEEWKTAKTIKSFFSRYSAKLKQQRVSTPKDMGGSQSEVEEEMADDMEALEFETAMQNLRQAVYNDLKIPEHPLEVNQFNICKLMQEGKLKTLKLQDLKAICTTIGLTTEGSQARKKSFVEPLKELVKKCSCKGSSDVY</sequence>
<protein>
    <recommendedName>
        <fullName evidence="2">C2H2-type domain-containing protein</fullName>
    </recommendedName>
</protein>
<dbReference type="PANTHER" id="PTHR33845:SF1">
    <property type="entry name" value="C2H2-TYPE DOMAIN-CONTAINING PROTEIN"/>
    <property type="match status" value="1"/>
</dbReference>
<comment type="caution">
    <text evidence="3">The sequence shown here is derived from an EMBL/GenBank/DDBJ whole genome shotgun (WGS) entry which is preliminary data.</text>
</comment>
<feature type="compositionally biased region" description="Polar residues" evidence="1">
    <location>
        <begin position="185"/>
        <end position="206"/>
    </location>
</feature>
<dbReference type="Proteomes" id="UP001159428">
    <property type="component" value="Unassembled WGS sequence"/>
</dbReference>
<evidence type="ECO:0000256" key="1">
    <source>
        <dbReference type="SAM" id="MobiDB-lite"/>
    </source>
</evidence>
<gene>
    <name evidence="3" type="ORF">PMEA_00031816</name>
</gene>
<name>A0AAU9XVH6_9CNID</name>
<feature type="domain" description="C2H2-type" evidence="2">
    <location>
        <begin position="913"/>
        <end position="937"/>
    </location>
</feature>
<dbReference type="PROSITE" id="PS00028">
    <property type="entry name" value="ZINC_FINGER_C2H2_1"/>
    <property type="match status" value="1"/>
</dbReference>
<keyword evidence="4" id="KW-1185">Reference proteome</keyword>
<evidence type="ECO:0000259" key="2">
    <source>
        <dbReference type="PROSITE" id="PS00028"/>
    </source>
</evidence>
<feature type="region of interest" description="Disordered" evidence="1">
    <location>
        <begin position="185"/>
        <end position="227"/>
    </location>
</feature>
<dbReference type="EMBL" id="CALNXJ010000070">
    <property type="protein sequence ID" value="CAH3159114.1"/>
    <property type="molecule type" value="Genomic_DNA"/>
</dbReference>
<organism evidence="3 4">
    <name type="scientific">Pocillopora meandrina</name>
    <dbReference type="NCBI Taxonomy" id="46732"/>
    <lineage>
        <taxon>Eukaryota</taxon>
        <taxon>Metazoa</taxon>
        <taxon>Cnidaria</taxon>
        <taxon>Anthozoa</taxon>
        <taxon>Hexacorallia</taxon>
        <taxon>Scleractinia</taxon>
        <taxon>Astrocoeniina</taxon>
        <taxon>Pocilloporidae</taxon>
        <taxon>Pocillopora</taxon>
    </lineage>
</organism>
<evidence type="ECO:0000313" key="4">
    <source>
        <dbReference type="Proteomes" id="UP001159428"/>
    </source>
</evidence>
<evidence type="ECO:0000313" key="3">
    <source>
        <dbReference type="EMBL" id="CAH3159114.1"/>
    </source>
</evidence>
<dbReference type="InterPro" id="IPR013087">
    <property type="entry name" value="Znf_C2H2_type"/>
</dbReference>
<dbReference type="AlphaFoldDB" id="A0AAU9XVH6"/>
<dbReference type="PANTHER" id="PTHR33845">
    <property type="entry name" value="C2H2-TYPE DOMAIN-CONTAINING PROTEIN"/>
    <property type="match status" value="1"/>
</dbReference>